<accession>A0A365PFX1</accession>
<dbReference type="Pfam" id="PF12833">
    <property type="entry name" value="HTH_18"/>
    <property type="match status" value="1"/>
</dbReference>
<dbReference type="STRING" id="40215.BVL33_00360"/>
<dbReference type="EMBL" id="QEWH01000118">
    <property type="protein sequence ID" value="RBA42815.1"/>
    <property type="molecule type" value="Genomic_DNA"/>
</dbReference>
<dbReference type="InterPro" id="IPR018060">
    <property type="entry name" value="HTH_AraC"/>
</dbReference>
<keyword evidence="1" id="KW-0805">Transcription regulation</keyword>
<dbReference type="GO" id="GO:0003700">
    <property type="term" value="F:DNA-binding transcription factor activity"/>
    <property type="evidence" value="ECO:0007669"/>
    <property type="project" value="InterPro"/>
</dbReference>
<evidence type="ECO:0000256" key="2">
    <source>
        <dbReference type="ARBA" id="ARBA00023125"/>
    </source>
</evidence>
<dbReference type="PANTHER" id="PTHR11019">
    <property type="entry name" value="HTH-TYPE TRANSCRIPTIONAL REGULATOR NIMR"/>
    <property type="match status" value="1"/>
</dbReference>
<comment type="caution">
    <text evidence="4">The sequence shown here is derived from an EMBL/GenBank/DDBJ whole genome shotgun (WGS) entry which is preliminary data.</text>
</comment>
<dbReference type="SUPFAM" id="SSF51182">
    <property type="entry name" value="RmlC-like cupins"/>
    <property type="match status" value="1"/>
</dbReference>
<dbReference type="OrthoDB" id="9804543at2"/>
<dbReference type="InterPro" id="IPR018062">
    <property type="entry name" value="HTH_AraC-typ_CS"/>
</dbReference>
<protein>
    <submittedName>
        <fullName evidence="4">AraC family transcriptional regulator</fullName>
    </submittedName>
</protein>
<evidence type="ECO:0000256" key="1">
    <source>
        <dbReference type="ARBA" id="ARBA00023015"/>
    </source>
</evidence>
<organism evidence="4 5">
    <name type="scientific">Acinetobacter junii</name>
    <dbReference type="NCBI Taxonomy" id="40215"/>
    <lineage>
        <taxon>Bacteria</taxon>
        <taxon>Pseudomonadati</taxon>
        <taxon>Pseudomonadota</taxon>
        <taxon>Gammaproteobacteria</taxon>
        <taxon>Moraxellales</taxon>
        <taxon>Moraxellaceae</taxon>
        <taxon>Acinetobacter</taxon>
    </lineage>
</organism>
<dbReference type="SUPFAM" id="SSF46689">
    <property type="entry name" value="Homeodomain-like"/>
    <property type="match status" value="1"/>
</dbReference>
<dbReference type="PROSITE" id="PS01124">
    <property type="entry name" value="HTH_ARAC_FAMILY_2"/>
    <property type="match status" value="1"/>
</dbReference>
<reference evidence="4 5" key="1">
    <citation type="submission" date="2018-04" db="EMBL/GenBank/DDBJ databases">
        <title>Acinetobacter junii Genome sequencing and assembly.</title>
        <authorList>
            <person name="Su J."/>
            <person name="Rensing C."/>
            <person name="Mazhar H.S."/>
        </authorList>
    </citation>
    <scope>NUCLEOTIDE SEQUENCE [LARGE SCALE GENOMIC DNA]</scope>
    <source>
        <strain evidence="4 5">SC22</strain>
    </source>
</reference>
<dbReference type="GO" id="GO:0043565">
    <property type="term" value="F:sequence-specific DNA binding"/>
    <property type="evidence" value="ECO:0007669"/>
    <property type="project" value="InterPro"/>
</dbReference>
<evidence type="ECO:0000313" key="4">
    <source>
        <dbReference type="EMBL" id="RBA42815.1"/>
    </source>
</evidence>
<dbReference type="Gene3D" id="1.10.10.60">
    <property type="entry name" value="Homeodomain-like"/>
    <property type="match status" value="1"/>
</dbReference>
<dbReference type="InterPro" id="IPR011051">
    <property type="entry name" value="RmlC_Cupin_sf"/>
</dbReference>
<proteinExistence type="predicted"/>
<name>A0A365PFX1_ACIJU</name>
<dbReference type="PANTHER" id="PTHR11019:SF190">
    <property type="entry name" value="ARAC-FAMILY REGULATORY PROTEIN"/>
    <property type="match status" value="1"/>
</dbReference>
<gene>
    <name evidence="4" type="ORF">DC346_15345</name>
</gene>
<dbReference type="Proteomes" id="UP000253688">
    <property type="component" value="Unassembled WGS sequence"/>
</dbReference>
<dbReference type="RefSeq" id="WP_004967045.1">
    <property type="nucleotide sequence ID" value="NZ_BBSG01000034.1"/>
</dbReference>
<dbReference type="InterPro" id="IPR009057">
    <property type="entry name" value="Homeodomain-like_sf"/>
</dbReference>
<keyword evidence="3" id="KW-0804">Transcription</keyword>
<evidence type="ECO:0000313" key="5">
    <source>
        <dbReference type="Proteomes" id="UP000253688"/>
    </source>
</evidence>
<dbReference type="SMART" id="SM00342">
    <property type="entry name" value="HTH_ARAC"/>
    <property type="match status" value="1"/>
</dbReference>
<dbReference type="PROSITE" id="PS00041">
    <property type="entry name" value="HTH_ARAC_FAMILY_1"/>
    <property type="match status" value="1"/>
</dbReference>
<keyword evidence="2" id="KW-0238">DNA-binding</keyword>
<dbReference type="AlphaFoldDB" id="A0A365PFX1"/>
<evidence type="ECO:0000256" key="3">
    <source>
        <dbReference type="ARBA" id="ARBA00023163"/>
    </source>
</evidence>
<sequence>MKFDGTQQFPLLTGIEVHEFLYQKNDVVSPHSSLWGDFNFSLNGTLEFDIEGKYYLSPPSYGLWLPPRTEHQSLPVEHEIHYICIRLHPRFGNALGDVCRCFSIQPFFRALVIQILEQQKQNPAPEYLEHLLQVLFDQLKQAPAYTHYLPQSTHPTLAPILDQLANPELFHMSLQQILQHFTFSERHLFRLSQQELQLSLAEWRNRAKIIYAINQIRQGMTIKQLAFSLGYQHSSSFIEFFKRYTGQTPIQLKNAST</sequence>